<dbReference type="Pfam" id="PF00651">
    <property type="entry name" value="BTB"/>
    <property type="match status" value="1"/>
</dbReference>
<feature type="non-terminal residue" evidence="2">
    <location>
        <position position="1"/>
    </location>
</feature>
<proteinExistence type="predicted"/>
<gene>
    <name evidence="2" type="ORF">GSTENG00027831001</name>
</gene>
<dbReference type="EMBL" id="CAAE01014987">
    <property type="protein sequence ID" value="CAG07243.1"/>
    <property type="molecule type" value="Genomic_DNA"/>
</dbReference>
<evidence type="ECO:0000313" key="2">
    <source>
        <dbReference type="EMBL" id="CAG07243.1"/>
    </source>
</evidence>
<feature type="non-terminal residue" evidence="2">
    <location>
        <position position="46"/>
    </location>
</feature>
<reference evidence="2" key="2">
    <citation type="submission" date="2004-02" db="EMBL/GenBank/DDBJ databases">
        <authorList>
            <consortium name="Genoscope"/>
            <consortium name="Whitehead Institute Centre for Genome Research"/>
        </authorList>
    </citation>
    <scope>NUCLEOTIDE SEQUENCE</scope>
</reference>
<feature type="domain" description="BTB" evidence="1">
    <location>
        <begin position="2"/>
        <end position="45"/>
    </location>
</feature>
<dbReference type="KEGG" id="tng:GSTEN00027831G001"/>
<protein>
    <submittedName>
        <fullName evidence="2">(spotted green pufferfish) hypothetical protein</fullName>
    </submittedName>
</protein>
<dbReference type="InterPro" id="IPR000210">
    <property type="entry name" value="BTB/POZ_dom"/>
</dbReference>
<evidence type="ECO:0000259" key="1">
    <source>
        <dbReference type="Pfam" id="PF00651"/>
    </source>
</evidence>
<name>Q4RWI9_TETNG</name>
<sequence length="46" mass="5174">QNHVEISDEQPDVFEGVMCFICTGKTPNLDKMADDLLAAADRYRLC</sequence>
<accession>Q4RWI9</accession>
<dbReference type="AlphaFoldDB" id="Q4RWI9"/>
<comment type="caution">
    <text evidence="2">The sequence shown here is derived from an EMBL/GenBank/DDBJ whole genome shotgun (WGS) entry which is preliminary data.</text>
</comment>
<reference evidence="2" key="1">
    <citation type="journal article" date="2004" name="Nature">
        <title>Genome duplication in the teleost fish Tetraodon nigroviridis reveals the early vertebrate proto-karyotype.</title>
        <authorList>
            <person name="Jaillon O."/>
            <person name="Aury J.-M."/>
            <person name="Brunet F."/>
            <person name="Petit J.-L."/>
            <person name="Stange-Thomann N."/>
            <person name="Mauceli E."/>
            <person name="Bouneau L."/>
            <person name="Fischer C."/>
            <person name="Ozouf-Costaz C."/>
            <person name="Bernot A."/>
            <person name="Nicaud S."/>
            <person name="Jaffe D."/>
            <person name="Fisher S."/>
            <person name="Lutfalla G."/>
            <person name="Dossat C."/>
            <person name="Segurens B."/>
            <person name="Dasilva C."/>
            <person name="Salanoubat M."/>
            <person name="Levy M."/>
            <person name="Boudet N."/>
            <person name="Castellano S."/>
            <person name="Anthouard V."/>
            <person name="Jubin C."/>
            <person name="Castelli V."/>
            <person name="Katinka M."/>
            <person name="Vacherie B."/>
            <person name="Biemont C."/>
            <person name="Skalli Z."/>
            <person name="Cattolico L."/>
            <person name="Poulain J."/>
            <person name="De Berardinis V."/>
            <person name="Cruaud C."/>
            <person name="Duprat S."/>
            <person name="Brottier P."/>
            <person name="Coutanceau J.-P."/>
            <person name="Gouzy J."/>
            <person name="Parra G."/>
            <person name="Lardier G."/>
            <person name="Chapple C."/>
            <person name="McKernan K.J."/>
            <person name="McEwan P."/>
            <person name="Bosak S."/>
            <person name="Kellis M."/>
            <person name="Volff J.-N."/>
            <person name="Guigo R."/>
            <person name="Zody M.C."/>
            <person name="Mesirov J."/>
            <person name="Lindblad-Toh K."/>
            <person name="Birren B."/>
            <person name="Nusbaum C."/>
            <person name="Kahn D."/>
            <person name="Robinson-Rechavi M."/>
            <person name="Laudet V."/>
            <person name="Schachter V."/>
            <person name="Quetier F."/>
            <person name="Saurin W."/>
            <person name="Scarpelli C."/>
            <person name="Wincker P."/>
            <person name="Lander E.S."/>
            <person name="Weissenbach J."/>
            <person name="Roest Crollius H."/>
        </authorList>
    </citation>
    <scope>NUCLEOTIDE SEQUENCE [LARGE SCALE GENOMIC DNA]</scope>
</reference>
<dbReference type="InterPro" id="IPR011333">
    <property type="entry name" value="SKP1/BTB/POZ_sf"/>
</dbReference>
<organism evidence="2">
    <name type="scientific">Tetraodon nigroviridis</name>
    <name type="common">Spotted green pufferfish</name>
    <name type="synonym">Chelonodon nigroviridis</name>
    <dbReference type="NCBI Taxonomy" id="99883"/>
    <lineage>
        <taxon>Eukaryota</taxon>
        <taxon>Metazoa</taxon>
        <taxon>Chordata</taxon>
        <taxon>Craniata</taxon>
        <taxon>Vertebrata</taxon>
        <taxon>Euteleostomi</taxon>
        <taxon>Actinopterygii</taxon>
        <taxon>Neopterygii</taxon>
        <taxon>Teleostei</taxon>
        <taxon>Neoteleostei</taxon>
        <taxon>Acanthomorphata</taxon>
        <taxon>Eupercaria</taxon>
        <taxon>Tetraodontiformes</taxon>
        <taxon>Tetradontoidea</taxon>
        <taxon>Tetraodontidae</taxon>
        <taxon>Tetraodon</taxon>
    </lineage>
</organism>
<dbReference type="Gene3D" id="3.30.710.10">
    <property type="entry name" value="Potassium Channel Kv1.1, Chain A"/>
    <property type="match status" value="1"/>
</dbReference>
<dbReference type="SUPFAM" id="SSF54695">
    <property type="entry name" value="POZ domain"/>
    <property type="match status" value="1"/>
</dbReference>